<dbReference type="InterPro" id="IPR019038">
    <property type="entry name" value="POLD3"/>
</dbReference>
<dbReference type="GO" id="GO:0006297">
    <property type="term" value="P:nucleotide-excision repair, DNA gap filling"/>
    <property type="evidence" value="ECO:0007669"/>
    <property type="project" value="TreeGrafter"/>
</dbReference>
<feature type="compositionally biased region" description="Low complexity" evidence="5">
    <location>
        <begin position="227"/>
        <end position="240"/>
    </location>
</feature>
<organism evidence="6 7">
    <name type="scientific">Tetrapyrgos nigripes</name>
    <dbReference type="NCBI Taxonomy" id="182062"/>
    <lineage>
        <taxon>Eukaryota</taxon>
        <taxon>Fungi</taxon>
        <taxon>Dikarya</taxon>
        <taxon>Basidiomycota</taxon>
        <taxon>Agaricomycotina</taxon>
        <taxon>Agaricomycetes</taxon>
        <taxon>Agaricomycetidae</taxon>
        <taxon>Agaricales</taxon>
        <taxon>Marasmiineae</taxon>
        <taxon>Marasmiaceae</taxon>
        <taxon>Tetrapyrgos</taxon>
    </lineage>
</organism>
<accession>A0A8H5FVI0</accession>
<reference evidence="6 7" key="1">
    <citation type="journal article" date="2020" name="ISME J.">
        <title>Uncovering the hidden diversity of litter-decomposition mechanisms in mushroom-forming fungi.</title>
        <authorList>
            <person name="Floudas D."/>
            <person name="Bentzer J."/>
            <person name="Ahren D."/>
            <person name="Johansson T."/>
            <person name="Persson P."/>
            <person name="Tunlid A."/>
        </authorList>
    </citation>
    <scope>NUCLEOTIDE SEQUENCE [LARGE SCALE GENOMIC DNA]</scope>
    <source>
        <strain evidence="6 7">CBS 291.85</strain>
    </source>
</reference>
<keyword evidence="3" id="KW-0235">DNA replication</keyword>
<feature type="compositionally biased region" description="Basic and acidic residues" evidence="5">
    <location>
        <begin position="203"/>
        <end position="223"/>
    </location>
</feature>
<evidence type="ECO:0000313" key="6">
    <source>
        <dbReference type="EMBL" id="KAF5350247.1"/>
    </source>
</evidence>
<comment type="subcellular location">
    <subcellularLocation>
        <location evidence="1">Nucleus</location>
    </subcellularLocation>
</comment>
<evidence type="ECO:0000313" key="7">
    <source>
        <dbReference type="Proteomes" id="UP000559256"/>
    </source>
</evidence>
<dbReference type="OrthoDB" id="514823at2759"/>
<feature type="compositionally biased region" description="Basic and acidic residues" evidence="5">
    <location>
        <begin position="241"/>
        <end position="281"/>
    </location>
</feature>
<dbReference type="AlphaFoldDB" id="A0A8H5FVI0"/>
<feature type="compositionally biased region" description="Acidic residues" evidence="5">
    <location>
        <begin position="377"/>
        <end position="391"/>
    </location>
</feature>
<evidence type="ECO:0000256" key="1">
    <source>
        <dbReference type="ARBA" id="ARBA00004123"/>
    </source>
</evidence>
<dbReference type="GO" id="GO:0043625">
    <property type="term" value="C:delta DNA polymerase complex"/>
    <property type="evidence" value="ECO:0007669"/>
    <property type="project" value="InterPro"/>
</dbReference>
<keyword evidence="7" id="KW-1185">Reference proteome</keyword>
<gene>
    <name evidence="6" type="ORF">D9758_007850</name>
</gene>
<dbReference type="InterPro" id="IPR041913">
    <property type="entry name" value="POLD3_sf"/>
</dbReference>
<feature type="compositionally biased region" description="Basic residues" evidence="5">
    <location>
        <begin position="413"/>
        <end position="422"/>
    </location>
</feature>
<dbReference type="PANTHER" id="PTHR17598">
    <property type="entry name" value="DNA POLYMERASE DELTA SUBUNIT 3"/>
    <property type="match status" value="1"/>
</dbReference>
<feature type="compositionally biased region" description="Acidic residues" evidence="5">
    <location>
        <begin position="72"/>
        <end position="85"/>
    </location>
</feature>
<comment type="caution">
    <text evidence="6">The sequence shown here is derived from an EMBL/GenBank/DDBJ whole genome shotgun (WGS) entry which is preliminary data.</text>
</comment>
<dbReference type="GO" id="GO:1904161">
    <property type="term" value="P:DNA synthesis involved in UV-damage excision repair"/>
    <property type="evidence" value="ECO:0007669"/>
    <property type="project" value="TreeGrafter"/>
</dbReference>
<feature type="region of interest" description="Disordered" evidence="5">
    <location>
        <begin position="180"/>
        <end position="517"/>
    </location>
</feature>
<dbReference type="EMBL" id="JAACJM010000076">
    <property type="protein sequence ID" value="KAF5350247.1"/>
    <property type="molecule type" value="Genomic_DNA"/>
</dbReference>
<feature type="compositionally biased region" description="Low complexity" evidence="5">
    <location>
        <begin position="466"/>
        <end position="475"/>
    </location>
</feature>
<dbReference type="Proteomes" id="UP000559256">
    <property type="component" value="Unassembled WGS sequence"/>
</dbReference>
<dbReference type="GO" id="GO:0006271">
    <property type="term" value="P:DNA strand elongation involved in DNA replication"/>
    <property type="evidence" value="ECO:0007669"/>
    <property type="project" value="TreeGrafter"/>
</dbReference>
<dbReference type="Gene3D" id="3.90.1030.20">
    <property type="entry name" value="DNA polymerase delta, p66 (Cdc27) subunit, wHTH domain"/>
    <property type="match status" value="1"/>
</dbReference>
<evidence type="ECO:0000256" key="5">
    <source>
        <dbReference type="SAM" id="MobiDB-lite"/>
    </source>
</evidence>
<dbReference type="GO" id="GO:0003887">
    <property type="term" value="F:DNA-directed DNA polymerase activity"/>
    <property type="evidence" value="ECO:0007669"/>
    <property type="project" value="TreeGrafter"/>
</dbReference>
<evidence type="ECO:0000256" key="4">
    <source>
        <dbReference type="ARBA" id="ARBA00023242"/>
    </source>
</evidence>
<dbReference type="PANTHER" id="PTHR17598:SF13">
    <property type="entry name" value="DNA POLYMERASE DELTA SUBUNIT 3"/>
    <property type="match status" value="1"/>
</dbReference>
<protein>
    <recommendedName>
        <fullName evidence="2">DNA polymerase delta subunit 3</fullName>
    </recommendedName>
</protein>
<keyword evidence="4" id="KW-0539">Nucleus</keyword>
<feature type="compositionally biased region" description="Basic and acidic residues" evidence="5">
    <location>
        <begin position="455"/>
        <end position="465"/>
    </location>
</feature>
<proteinExistence type="predicted"/>
<name>A0A8H5FVI0_9AGAR</name>
<dbReference type="Pfam" id="PF09507">
    <property type="entry name" value="CDC27"/>
    <property type="match status" value="1"/>
</dbReference>
<evidence type="ECO:0000256" key="2">
    <source>
        <dbReference type="ARBA" id="ARBA00017589"/>
    </source>
</evidence>
<feature type="compositionally biased region" description="Polar residues" evidence="5">
    <location>
        <begin position="180"/>
        <end position="191"/>
    </location>
</feature>
<sequence length="517" mass="57113">MSNKTVDDYLTKQLIEGNIVTFRSLSRHLSLHVNVAKNELAKFYRKSSDGGQSAVVATFLLSGQSAPRRDEDEMEVDERSVEDDFSETRAPETRIVIVGEKEVDGARAAFLKLNTIHVYSLSPSGIRDASHLCDLTDKLRLIDGEKPEMAKVAGRVVSENIKVCGPAFSLLRRHNDVYTAKSTQRWQSTRRPTIAGPSNAKASEPKEQPKETAEVKAKEEATKAKPKATGKLDFSKATTKANKEKMKEEAEKNKKVVVKEETPEPRSKEKAMAEKREELFRSKSLKRKSQAVMLSESEDEKEGTSKRASEAKSNVRVKKRAILSDDEEDEAPPPPKSRKASGKAKAPEVDADLQAMMDVDDDQVERVSEQKPAATEQTEEETDPVDDDVQMDDIPPVQKKKRKTKKEVPRGRNGLRKKRVVKSRMTTDAKGYMVTEDYSEYESVDEEEPEPAPTKGKEKTPKEAKGTGSASTSKASKPKAPEKTASKASVSAKSKTGDSAKGGQKGISAFFTKPKGK</sequence>
<evidence type="ECO:0000256" key="3">
    <source>
        <dbReference type="ARBA" id="ARBA00022705"/>
    </source>
</evidence>
<feature type="region of interest" description="Disordered" evidence="5">
    <location>
        <begin position="66"/>
        <end position="85"/>
    </location>
</feature>
<feature type="compositionally biased region" description="Acidic residues" evidence="5">
    <location>
        <begin position="437"/>
        <end position="450"/>
    </location>
</feature>